<evidence type="ECO:0000313" key="2">
    <source>
        <dbReference type="Proteomes" id="UP000267821"/>
    </source>
</evidence>
<dbReference type="EMBL" id="ML121544">
    <property type="protein sequence ID" value="RPB23928.1"/>
    <property type="molecule type" value="Genomic_DNA"/>
</dbReference>
<reference evidence="1 2" key="1">
    <citation type="journal article" date="2018" name="Nat. Ecol. Evol.">
        <title>Pezizomycetes genomes reveal the molecular basis of ectomycorrhizal truffle lifestyle.</title>
        <authorList>
            <person name="Murat C."/>
            <person name="Payen T."/>
            <person name="Noel B."/>
            <person name="Kuo A."/>
            <person name="Morin E."/>
            <person name="Chen J."/>
            <person name="Kohler A."/>
            <person name="Krizsan K."/>
            <person name="Balestrini R."/>
            <person name="Da Silva C."/>
            <person name="Montanini B."/>
            <person name="Hainaut M."/>
            <person name="Levati E."/>
            <person name="Barry K.W."/>
            <person name="Belfiori B."/>
            <person name="Cichocki N."/>
            <person name="Clum A."/>
            <person name="Dockter R.B."/>
            <person name="Fauchery L."/>
            <person name="Guy J."/>
            <person name="Iotti M."/>
            <person name="Le Tacon F."/>
            <person name="Lindquist E.A."/>
            <person name="Lipzen A."/>
            <person name="Malagnac F."/>
            <person name="Mello A."/>
            <person name="Molinier V."/>
            <person name="Miyauchi S."/>
            <person name="Poulain J."/>
            <person name="Riccioni C."/>
            <person name="Rubini A."/>
            <person name="Sitrit Y."/>
            <person name="Splivallo R."/>
            <person name="Traeger S."/>
            <person name="Wang M."/>
            <person name="Zifcakova L."/>
            <person name="Wipf D."/>
            <person name="Zambonelli A."/>
            <person name="Paolocci F."/>
            <person name="Nowrousian M."/>
            <person name="Ottonello S."/>
            <person name="Baldrian P."/>
            <person name="Spatafora J.W."/>
            <person name="Henrissat B."/>
            <person name="Nagy L.G."/>
            <person name="Aury J.M."/>
            <person name="Wincker P."/>
            <person name="Grigoriev I.V."/>
            <person name="Bonfante P."/>
            <person name="Martin F.M."/>
        </authorList>
    </citation>
    <scope>NUCLEOTIDE SEQUENCE [LARGE SCALE GENOMIC DNA]</scope>
    <source>
        <strain evidence="1 2">ATCC MYA-4762</strain>
    </source>
</reference>
<accession>A0A3N4LQH7</accession>
<dbReference type="AlphaFoldDB" id="A0A3N4LQH7"/>
<name>A0A3N4LQH7_9PEZI</name>
<gene>
    <name evidence="1" type="ORF">L211DRAFT_230014</name>
</gene>
<dbReference type="InParanoid" id="A0A3N4LQH7"/>
<evidence type="ECO:0000313" key="1">
    <source>
        <dbReference type="EMBL" id="RPB23928.1"/>
    </source>
</evidence>
<organism evidence="1 2">
    <name type="scientific">Terfezia boudieri ATCC MYA-4762</name>
    <dbReference type="NCBI Taxonomy" id="1051890"/>
    <lineage>
        <taxon>Eukaryota</taxon>
        <taxon>Fungi</taxon>
        <taxon>Dikarya</taxon>
        <taxon>Ascomycota</taxon>
        <taxon>Pezizomycotina</taxon>
        <taxon>Pezizomycetes</taxon>
        <taxon>Pezizales</taxon>
        <taxon>Pezizaceae</taxon>
        <taxon>Terfezia</taxon>
    </lineage>
</organism>
<protein>
    <submittedName>
        <fullName evidence="1">Uncharacterized protein</fullName>
    </submittedName>
</protein>
<dbReference type="Proteomes" id="UP000267821">
    <property type="component" value="Unassembled WGS sequence"/>
</dbReference>
<sequence length="87" mass="9627">MSKTVCNCIHRDMILLDLGPGSFFLRSEPSEDCSQRMQSRNLGLAGGASTKSDSGHPEYFIHKTLLSSLSTEFHKHVNNDMKQGGRS</sequence>
<proteinExistence type="predicted"/>
<keyword evidence="2" id="KW-1185">Reference proteome</keyword>